<reference evidence="1" key="1">
    <citation type="journal article" date="2014" name="Nat. Commun.">
        <title>The tobacco genome sequence and its comparison with those of tomato and potato.</title>
        <authorList>
            <person name="Sierro N."/>
            <person name="Battey J.N."/>
            <person name="Ouadi S."/>
            <person name="Bakaher N."/>
            <person name="Bovet L."/>
            <person name="Willig A."/>
            <person name="Goepfert S."/>
            <person name="Peitsch M.C."/>
            <person name="Ivanov N.V."/>
        </authorList>
    </citation>
    <scope>NUCLEOTIDE SEQUENCE [LARGE SCALE GENOMIC DNA]</scope>
</reference>
<reference evidence="2" key="2">
    <citation type="submission" date="2025-08" db="UniProtKB">
        <authorList>
            <consortium name="RefSeq"/>
        </authorList>
    </citation>
    <scope>IDENTIFICATION</scope>
    <source>
        <tissue evidence="2">Leaf</tissue>
    </source>
</reference>
<evidence type="ECO:0000313" key="2">
    <source>
        <dbReference type="RefSeq" id="XP_075076604.1"/>
    </source>
</evidence>
<keyword evidence="1" id="KW-1185">Reference proteome</keyword>
<dbReference type="RefSeq" id="XP_075076604.1">
    <property type="nucleotide sequence ID" value="XM_075220503.1"/>
</dbReference>
<accession>A0AC58RV51</accession>
<proteinExistence type="predicted"/>
<organism evidence="1 2">
    <name type="scientific">Nicotiana tabacum</name>
    <name type="common">Common tobacco</name>
    <dbReference type="NCBI Taxonomy" id="4097"/>
    <lineage>
        <taxon>Eukaryota</taxon>
        <taxon>Viridiplantae</taxon>
        <taxon>Streptophyta</taxon>
        <taxon>Embryophyta</taxon>
        <taxon>Tracheophyta</taxon>
        <taxon>Spermatophyta</taxon>
        <taxon>Magnoliopsida</taxon>
        <taxon>eudicotyledons</taxon>
        <taxon>Gunneridae</taxon>
        <taxon>Pentapetalae</taxon>
        <taxon>asterids</taxon>
        <taxon>lamiids</taxon>
        <taxon>Solanales</taxon>
        <taxon>Solanaceae</taxon>
        <taxon>Nicotianoideae</taxon>
        <taxon>Nicotianeae</taxon>
        <taxon>Nicotiana</taxon>
    </lineage>
</organism>
<dbReference type="Proteomes" id="UP000790787">
    <property type="component" value="Chromosome 1"/>
</dbReference>
<evidence type="ECO:0000313" key="1">
    <source>
        <dbReference type="Proteomes" id="UP000790787"/>
    </source>
</evidence>
<protein>
    <submittedName>
        <fullName evidence="2">Uncharacterized protein LOC107777468</fullName>
    </submittedName>
</protein>
<sequence>MDAIALVQRFGKPDLFIIMTCNPTWPEIKEHLWTTDETQNRPDLISRVFRAKIEELKTDISKRNIFGKIVVFIAELPDANLDKKLRSLVLKYMMHDPCGNLNPTDSCIKRMVFYQSARWVSPPEAAWRLFGFSISEMYPSVYHLQLHLKGQQFMNRSNKDAIKLNLLYKEFPEHFVWSTTDKTWTRRQQRCAVGRIITCHPTEGEGYYMRLLLLNVRGPKSYKDLRTINGEHYNSFRESAQKRGLLHYDNSLIDCMLEAASYQMPFCLRRLFATLLTYCNPANPKEIWKQFEESLSEDYRVLPNVERKDIQYQVLNQINDVLHYTLWVIICNISKQSSTAGLIRDAKLIVWDEVSMAKKRMLDVFDLLLKDLMDTNILFGGKVVVFGGDFRQTLPVVRNGKKEDFISKSLLYSTIWDELEKLQLSENMRAKTDPAFCDYLMRIENGQERVNTNNKLELPDSIIIPFTTEEESLNHLFTLTFSNVHTCSSNPFFADSRIVLTTKNNFVNEINDIPIAKFPEKATTFIGFDETVEPNDQSQFEDLLHSLNPAGFPPYKLTLTKVAPLYYCII</sequence>
<name>A0AC58RV51_TOBAC</name>
<gene>
    <name evidence="2" type="primary">LOC107777468</name>
</gene>